<keyword evidence="1" id="KW-0732">Signal</keyword>
<organism evidence="2 3">
    <name type="scientific">Companilactobacillus kimchiensis</name>
    <dbReference type="NCBI Taxonomy" id="993692"/>
    <lineage>
        <taxon>Bacteria</taxon>
        <taxon>Bacillati</taxon>
        <taxon>Bacillota</taxon>
        <taxon>Bacilli</taxon>
        <taxon>Lactobacillales</taxon>
        <taxon>Lactobacillaceae</taxon>
        <taxon>Companilactobacillus</taxon>
    </lineage>
</organism>
<comment type="caution">
    <text evidence="2">The sequence shown here is derived from an EMBL/GenBank/DDBJ whole genome shotgun (WGS) entry which is preliminary data.</text>
</comment>
<evidence type="ECO:0000313" key="2">
    <source>
        <dbReference type="EMBL" id="KRN97596.1"/>
    </source>
</evidence>
<feature type="chain" id="PRO_5006419911" evidence="1">
    <location>
        <begin position="35"/>
        <end position="745"/>
    </location>
</feature>
<proteinExistence type="predicted"/>
<dbReference type="OrthoDB" id="2306834at2"/>
<dbReference type="Proteomes" id="UP000051006">
    <property type="component" value="Unassembled WGS sequence"/>
</dbReference>
<dbReference type="Gene3D" id="2.60.120.200">
    <property type="match status" value="1"/>
</dbReference>
<sequence length="745" mass="82297">MNKYKSIKRSTLILLFSILLIIIGLSLTSNNLNAATDNEVTATNDDYEHALKTVPRGLSWGNGDFHMADFDKNNAAIVQSKNPANPDTSIIKMTNSTYKVGGVWGSVNKPTENYFDISHEQIASMWLYFGNTGDTPGDGMAFVLQNDPRGADAIAFANGKPVNGQSLGVWGADWNKQETKPENIAKTAIQNSWALEFDTYPNVLTSENDISGEGVSFDALQPGHPYDVGQHIAGNYPGESHTYIPYPVGSINYFTMRHVNFIGKLNLVDSKWHHLTIKWEPGMNSSIGSLTYSYNDKNPDGTPNQSGLISNQFDVDTQKFNLQPGDTKLYWGFTGSTGKYFENNLMVFESLPSFVDAEATPRVHDNTQNIDIVNGRTKIDPNDDLSYFYNLNYKGWTKDWENIVATMKIPKNVTFSSGTVIFPTTNKTYDIPSSEFNNPDSVTHTLNESLSDKNRNAVIELKGRAAKIATTQLTVPSVHTTFEGDNLITSADTPMFYINSRLLLLNSNSPEPIKVKAHEDVDVLGDLSYADTTTPLINNNMTVHPTLNGSNLPTIRLSDANPATGFKIHLTSSQLQKINTFSFYVTDADQNTTNTITRQINVGGTVSFGDVSPDVNFKNTNTPYSNQIVPRVGAWQVNVIDSREKGSSWVVQAKASDLENTDKEKLNGNLIYKDPTGKVFSMNNNINIANNIKPSDLTQTQNITDTWTSQNGILLAFDSHPKNKAGKYSGTITWSLLDSLQNSDK</sequence>
<gene>
    <name evidence="2" type="ORF">IV57_GL001680</name>
</gene>
<dbReference type="EMBL" id="JQCF01000034">
    <property type="protein sequence ID" value="KRN97596.1"/>
    <property type="molecule type" value="Genomic_DNA"/>
</dbReference>
<dbReference type="PATRIC" id="fig|993692.3.peg.1708"/>
<feature type="signal peptide" evidence="1">
    <location>
        <begin position="1"/>
        <end position="34"/>
    </location>
</feature>
<evidence type="ECO:0000256" key="1">
    <source>
        <dbReference type="SAM" id="SignalP"/>
    </source>
</evidence>
<protein>
    <submittedName>
        <fullName evidence="2">Extracellular protein</fullName>
    </submittedName>
</protein>
<dbReference type="STRING" id="993692.IV57_GL001680"/>
<keyword evidence="3" id="KW-1185">Reference proteome</keyword>
<accession>A0A0R2LE44</accession>
<dbReference type="AlphaFoldDB" id="A0A0R2LE44"/>
<dbReference type="InterPro" id="IPR013320">
    <property type="entry name" value="ConA-like_dom_sf"/>
</dbReference>
<reference evidence="2 3" key="1">
    <citation type="journal article" date="2015" name="Genome Announc.">
        <title>Expanding the biotechnology potential of lactobacilli through comparative genomics of 213 strains and associated genera.</title>
        <authorList>
            <person name="Sun Z."/>
            <person name="Harris H.M."/>
            <person name="McCann A."/>
            <person name="Guo C."/>
            <person name="Argimon S."/>
            <person name="Zhang W."/>
            <person name="Yang X."/>
            <person name="Jeffery I.B."/>
            <person name="Cooney J.C."/>
            <person name="Kagawa T.F."/>
            <person name="Liu W."/>
            <person name="Song Y."/>
            <person name="Salvetti E."/>
            <person name="Wrobel A."/>
            <person name="Rasinkangas P."/>
            <person name="Parkhill J."/>
            <person name="Rea M.C."/>
            <person name="O'Sullivan O."/>
            <person name="Ritari J."/>
            <person name="Douillard F.P."/>
            <person name="Paul Ross R."/>
            <person name="Yang R."/>
            <person name="Briner A.E."/>
            <person name="Felis G.E."/>
            <person name="de Vos W.M."/>
            <person name="Barrangou R."/>
            <person name="Klaenhammer T.R."/>
            <person name="Caufield P.W."/>
            <person name="Cui Y."/>
            <person name="Zhang H."/>
            <person name="O'Toole P.W."/>
        </authorList>
    </citation>
    <scope>NUCLEOTIDE SEQUENCE [LARGE SCALE GENOMIC DNA]</scope>
    <source>
        <strain evidence="2 3">DSM 24716</strain>
    </source>
</reference>
<dbReference type="RefSeq" id="WP_057881695.1">
    <property type="nucleotide sequence ID" value="NZ_JQCF01000034.1"/>
</dbReference>
<dbReference type="SUPFAM" id="SSF49899">
    <property type="entry name" value="Concanavalin A-like lectins/glucanases"/>
    <property type="match status" value="1"/>
</dbReference>
<name>A0A0R2LE44_9LACO</name>
<evidence type="ECO:0000313" key="3">
    <source>
        <dbReference type="Proteomes" id="UP000051006"/>
    </source>
</evidence>